<name>A0A6G1H352_9PEZI</name>
<evidence type="ECO:0000313" key="1">
    <source>
        <dbReference type="EMBL" id="KAF1987653.1"/>
    </source>
</evidence>
<dbReference type="EMBL" id="ML977151">
    <property type="protein sequence ID" value="KAF1987653.1"/>
    <property type="molecule type" value="Genomic_DNA"/>
</dbReference>
<accession>A0A6G1H352</accession>
<proteinExistence type="predicted"/>
<dbReference type="Proteomes" id="UP000800041">
    <property type="component" value="Unassembled WGS sequence"/>
</dbReference>
<organism evidence="1 2">
    <name type="scientific">Aulographum hederae CBS 113979</name>
    <dbReference type="NCBI Taxonomy" id="1176131"/>
    <lineage>
        <taxon>Eukaryota</taxon>
        <taxon>Fungi</taxon>
        <taxon>Dikarya</taxon>
        <taxon>Ascomycota</taxon>
        <taxon>Pezizomycotina</taxon>
        <taxon>Dothideomycetes</taxon>
        <taxon>Pleosporomycetidae</taxon>
        <taxon>Aulographales</taxon>
        <taxon>Aulographaceae</taxon>
    </lineage>
</organism>
<dbReference type="SUPFAM" id="SSF56059">
    <property type="entry name" value="Glutathione synthetase ATP-binding domain-like"/>
    <property type="match status" value="1"/>
</dbReference>
<dbReference type="OrthoDB" id="186626at2759"/>
<gene>
    <name evidence="1" type="ORF">K402DRAFT_462539</name>
</gene>
<sequence>MSPKLSLFSNNFAQNTSLILLSILFLPFSTLVLLLNYAFCSLASYSLSFRQRQPRRNPTKTVLITDISTTKALTLSRLLAPHARIIAADALFLASGRFSTSVSKFHQLPQISKDGHGGGVESESAYISSLLSIIEKENVDLWIPNSPSPFAPSATPTDSILQDAAAAEIITKRTNCRVLQHSLLLTRKLTQKDSFVDAVREAGLRVPETHVVRSKEEAMKLLDEISERPRAEDSFEVRPMGEMEKPVGGKRFVLRRVRGEGRESRREQGCERGGAGKRKDETKLLPCDTREETKKAVDEAFEQRKGSTSIVKGQEEDQRYLLQEHIAGPTFCTHALVIHNRIKTFAAVHNPSNPKFPSSSSIHLTPIPPTTRLHAALLAFTETFVTAQGLDSHFTGHIGFDFIVRNEHLETMRVPGKEDEDAEMQVWPTRGVAGMRDVGVLFAGVEGVAGRYLDVLEGEENGEEQEKGEGYVVIPPIGRKIYWIGYDLVHLLILPLLSLLHGKGRIDEVISGAKAVSEHCWAWKEAVYEVWDPLPWWWMYHVYLPVQLLKETWPKRG</sequence>
<protein>
    <recommendedName>
        <fullName evidence="3">ATP-grasp domain-containing protein</fullName>
    </recommendedName>
</protein>
<keyword evidence="2" id="KW-1185">Reference proteome</keyword>
<reference evidence="1" key="1">
    <citation type="journal article" date="2020" name="Stud. Mycol.">
        <title>101 Dothideomycetes genomes: a test case for predicting lifestyles and emergence of pathogens.</title>
        <authorList>
            <person name="Haridas S."/>
            <person name="Albert R."/>
            <person name="Binder M."/>
            <person name="Bloem J."/>
            <person name="Labutti K."/>
            <person name="Salamov A."/>
            <person name="Andreopoulos B."/>
            <person name="Baker S."/>
            <person name="Barry K."/>
            <person name="Bills G."/>
            <person name="Bluhm B."/>
            <person name="Cannon C."/>
            <person name="Castanera R."/>
            <person name="Culley D."/>
            <person name="Daum C."/>
            <person name="Ezra D."/>
            <person name="Gonzalez J."/>
            <person name="Henrissat B."/>
            <person name="Kuo A."/>
            <person name="Liang C."/>
            <person name="Lipzen A."/>
            <person name="Lutzoni F."/>
            <person name="Magnuson J."/>
            <person name="Mondo S."/>
            <person name="Nolan M."/>
            <person name="Ohm R."/>
            <person name="Pangilinan J."/>
            <person name="Park H.-J."/>
            <person name="Ramirez L."/>
            <person name="Alfaro M."/>
            <person name="Sun H."/>
            <person name="Tritt A."/>
            <person name="Yoshinaga Y."/>
            <person name="Zwiers L.-H."/>
            <person name="Turgeon B."/>
            <person name="Goodwin S."/>
            <person name="Spatafora J."/>
            <person name="Crous P."/>
            <person name="Grigoriev I."/>
        </authorList>
    </citation>
    <scope>NUCLEOTIDE SEQUENCE</scope>
    <source>
        <strain evidence="1">CBS 113979</strain>
    </source>
</reference>
<dbReference type="AlphaFoldDB" id="A0A6G1H352"/>
<dbReference type="Gene3D" id="3.40.50.20">
    <property type="match status" value="1"/>
</dbReference>
<evidence type="ECO:0000313" key="2">
    <source>
        <dbReference type="Proteomes" id="UP000800041"/>
    </source>
</evidence>
<evidence type="ECO:0008006" key="3">
    <source>
        <dbReference type="Google" id="ProtNLM"/>
    </source>
</evidence>